<reference evidence="2" key="1">
    <citation type="submission" date="2021-03" db="EMBL/GenBank/DDBJ databases">
        <title>Draft genome sequence of rust myrtle Austropuccinia psidii MF-1, a brazilian biotype.</title>
        <authorList>
            <person name="Quecine M.C."/>
            <person name="Pachon D.M.R."/>
            <person name="Bonatelli M.L."/>
            <person name="Correr F.H."/>
            <person name="Franceschini L.M."/>
            <person name="Leite T.F."/>
            <person name="Margarido G.R.A."/>
            <person name="Almeida C.A."/>
            <person name="Ferrarezi J.A."/>
            <person name="Labate C.A."/>
        </authorList>
    </citation>
    <scope>NUCLEOTIDE SEQUENCE</scope>
    <source>
        <strain evidence="2">MF-1</strain>
    </source>
</reference>
<dbReference type="AlphaFoldDB" id="A0A9Q3FE78"/>
<proteinExistence type="predicted"/>
<gene>
    <name evidence="2" type="ORF">O181_077299</name>
</gene>
<keyword evidence="3" id="KW-1185">Reference proteome</keyword>
<sequence>MGSLQEDVDRLKLTTTTKIKADLKTSNGKKDGHNTAKKLETGTKFRRAKYKKPISNITPRKPLKRDTSKKEVKPLPSSTPKWDALQMQGKDFPPEFKGVKVCEISFLHYHIVAHMSFLFWKETFFKHIRMLWYVKEKHALPVPPTDHTF</sequence>
<name>A0A9Q3FE78_9BASI</name>
<protein>
    <submittedName>
        <fullName evidence="2">Uncharacterized protein</fullName>
    </submittedName>
</protein>
<evidence type="ECO:0000313" key="2">
    <source>
        <dbReference type="EMBL" id="MBW0537584.1"/>
    </source>
</evidence>
<feature type="region of interest" description="Disordered" evidence="1">
    <location>
        <begin position="54"/>
        <end position="86"/>
    </location>
</feature>
<dbReference type="EMBL" id="AVOT02042197">
    <property type="protein sequence ID" value="MBW0537584.1"/>
    <property type="molecule type" value="Genomic_DNA"/>
</dbReference>
<comment type="caution">
    <text evidence="2">The sequence shown here is derived from an EMBL/GenBank/DDBJ whole genome shotgun (WGS) entry which is preliminary data.</text>
</comment>
<feature type="compositionally biased region" description="Basic and acidic residues" evidence="1">
    <location>
        <begin position="64"/>
        <end position="73"/>
    </location>
</feature>
<dbReference type="Proteomes" id="UP000765509">
    <property type="component" value="Unassembled WGS sequence"/>
</dbReference>
<evidence type="ECO:0000256" key="1">
    <source>
        <dbReference type="SAM" id="MobiDB-lite"/>
    </source>
</evidence>
<accession>A0A9Q3FE78</accession>
<organism evidence="2 3">
    <name type="scientific">Austropuccinia psidii MF-1</name>
    <dbReference type="NCBI Taxonomy" id="1389203"/>
    <lineage>
        <taxon>Eukaryota</taxon>
        <taxon>Fungi</taxon>
        <taxon>Dikarya</taxon>
        <taxon>Basidiomycota</taxon>
        <taxon>Pucciniomycotina</taxon>
        <taxon>Pucciniomycetes</taxon>
        <taxon>Pucciniales</taxon>
        <taxon>Sphaerophragmiaceae</taxon>
        <taxon>Austropuccinia</taxon>
    </lineage>
</organism>
<evidence type="ECO:0000313" key="3">
    <source>
        <dbReference type="Proteomes" id="UP000765509"/>
    </source>
</evidence>
<feature type="region of interest" description="Disordered" evidence="1">
    <location>
        <begin position="19"/>
        <end position="41"/>
    </location>
</feature>